<dbReference type="GO" id="GO:0003700">
    <property type="term" value="F:DNA-binding transcription factor activity"/>
    <property type="evidence" value="ECO:0007669"/>
    <property type="project" value="InterPro"/>
</dbReference>
<dbReference type="GO" id="GO:0006352">
    <property type="term" value="P:DNA-templated transcription initiation"/>
    <property type="evidence" value="ECO:0007669"/>
    <property type="project" value="InterPro"/>
</dbReference>
<keyword evidence="4" id="KW-1185">Reference proteome</keyword>
<dbReference type="SUPFAM" id="SSF88946">
    <property type="entry name" value="Sigma2 domain of RNA polymerase sigma factors"/>
    <property type="match status" value="1"/>
</dbReference>
<comment type="similarity">
    <text evidence="1">Belongs to the sigma-70 factor family.</text>
</comment>
<accession>A0AAN8WA63</accession>
<evidence type="ECO:0000313" key="4">
    <source>
        <dbReference type="Proteomes" id="UP001370490"/>
    </source>
</evidence>
<dbReference type="EMBL" id="JBAMMX010000004">
    <property type="protein sequence ID" value="KAK6942793.1"/>
    <property type="molecule type" value="Genomic_DNA"/>
</dbReference>
<organism evidence="3 4">
    <name type="scientific">Dillenia turbinata</name>
    <dbReference type="NCBI Taxonomy" id="194707"/>
    <lineage>
        <taxon>Eukaryota</taxon>
        <taxon>Viridiplantae</taxon>
        <taxon>Streptophyta</taxon>
        <taxon>Embryophyta</taxon>
        <taxon>Tracheophyta</taxon>
        <taxon>Spermatophyta</taxon>
        <taxon>Magnoliopsida</taxon>
        <taxon>eudicotyledons</taxon>
        <taxon>Gunneridae</taxon>
        <taxon>Pentapetalae</taxon>
        <taxon>Dilleniales</taxon>
        <taxon>Dilleniaceae</taxon>
        <taxon>Dillenia</taxon>
    </lineage>
</organism>
<dbReference type="AlphaFoldDB" id="A0AAN8WA63"/>
<dbReference type="PANTHER" id="PTHR30603:SF45">
    <property type="entry name" value="RNA POLYMERASE SIGMA FACTOR SIGF, CHLOROPLASTIC"/>
    <property type="match status" value="1"/>
</dbReference>
<dbReference type="PANTHER" id="PTHR30603">
    <property type="entry name" value="RNA POLYMERASE SIGMA FACTOR RPO"/>
    <property type="match status" value="1"/>
</dbReference>
<dbReference type="Proteomes" id="UP001370490">
    <property type="component" value="Unassembled WGS sequence"/>
</dbReference>
<comment type="caution">
    <text evidence="3">The sequence shown here is derived from an EMBL/GenBank/DDBJ whole genome shotgun (WGS) entry which is preliminary data.</text>
</comment>
<name>A0AAN8WA63_9MAGN</name>
<feature type="domain" description="RNA polymerase sigma-70 region 2" evidence="2">
    <location>
        <begin position="1"/>
        <end position="36"/>
    </location>
</feature>
<proteinExistence type="inferred from homology"/>
<dbReference type="InterPro" id="IPR007627">
    <property type="entry name" value="RNA_pol_sigma70_r2"/>
</dbReference>
<evidence type="ECO:0000256" key="1">
    <source>
        <dbReference type="ARBA" id="ARBA00007788"/>
    </source>
</evidence>
<dbReference type="Pfam" id="PF04542">
    <property type="entry name" value="Sigma70_r2"/>
    <property type="match status" value="1"/>
</dbReference>
<sequence length="144" mass="16177">MGLMKSAEKFKPQAGCRFATYAYWWIRQTIRKAIFQRPRAVHLPAVENMYTLLGKVLEAKRSYVQEGNHYPTTELSRLLGVSIERYLRVLSQLCSAGLTLTYSMPHIIKKNDPSLSGLSISGVSAAAMISKVITDHKEESLSTK</sequence>
<evidence type="ECO:0000313" key="3">
    <source>
        <dbReference type="EMBL" id="KAK6942793.1"/>
    </source>
</evidence>
<protein>
    <submittedName>
        <fullName evidence="3">RNA polymerase sigma-70 region 2</fullName>
    </submittedName>
</protein>
<evidence type="ECO:0000259" key="2">
    <source>
        <dbReference type="Pfam" id="PF04542"/>
    </source>
</evidence>
<gene>
    <name evidence="3" type="ORF">RJ641_028170</name>
</gene>
<dbReference type="InterPro" id="IPR050239">
    <property type="entry name" value="Sigma-70_RNA_pol_init_factors"/>
</dbReference>
<dbReference type="Gene3D" id="1.20.120.1810">
    <property type="match status" value="1"/>
</dbReference>
<dbReference type="InterPro" id="IPR013325">
    <property type="entry name" value="RNA_pol_sigma_r2"/>
</dbReference>
<reference evidence="3 4" key="1">
    <citation type="submission" date="2023-12" db="EMBL/GenBank/DDBJ databases">
        <title>A high-quality genome assembly for Dillenia turbinata (Dilleniales).</title>
        <authorList>
            <person name="Chanderbali A."/>
        </authorList>
    </citation>
    <scope>NUCLEOTIDE SEQUENCE [LARGE SCALE GENOMIC DNA]</scope>
    <source>
        <strain evidence="3">LSX21</strain>
        <tissue evidence="3">Leaf</tissue>
    </source>
</reference>